<dbReference type="AlphaFoldDB" id="A0A2H0TPT0"/>
<evidence type="ECO:0000313" key="3">
    <source>
        <dbReference type="Proteomes" id="UP000230154"/>
    </source>
</evidence>
<feature type="transmembrane region" description="Helical" evidence="1">
    <location>
        <begin position="95"/>
        <end position="114"/>
    </location>
</feature>
<keyword evidence="1" id="KW-0472">Membrane</keyword>
<feature type="transmembrane region" description="Helical" evidence="1">
    <location>
        <begin position="37"/>
        <end position="65"/>
    </location>
</feature>
<comment type="caution">
    <text evidence="2">The sequence shown here is derived from an EMBL/GenBank/DDBJ whole genome shotgun (WGS) entry which is preliminary data.</text>
</comment>
<sequence>MEQESKKPHSYPPEVFVKKASWGGFLMGPLWALGSRLYVLGLGLIVLAFVPVIGQISLLGVAIWLGVKGRQMAWKSGKWKDFEAFRKRQKLLDNIGFILLFVTVAIALFGANLFGR</sequence>
<keyword evidence="1" id="KW-1133">Transmembrane helix</keyword>
<dbReference type="EMBL" id="PFCB01000028">
    <property type="protein sequence ID" value="PIR74155.1"/>
    <property type="molecule type" value="Genomic_DNA"/>
</dbReference>
<evidence type="ECO:0000313" key="2">
    <source>
        <dbReference type="EMBL" id="PIR74155.1"/>
    </source>
</evidence>
<accession>A0A2H0TPT0</accession>
<dbReference type="Proteomes" id="UP000230154">
    <property type="component" value="Unassembled WGS sequence"/>
</dbReference>
<reference evidence="3" key="1">
    <citation type="submission" date="2017-09" db="EMBL/GenBank/DDBJ databases">
        <title>Depth-based differentiation of microbial function through sediment-hosted aquifers and enrichment of novel symbionts in the deep terrestrial subsurface.</title>
        <authorList>
            <person name="Probst A.J."/>
            <person name="Ladd B."/>
            <person name="Jarett J.K."/>
            <person name="Geller-Mcgrath D.E."/>
            <person name="Sieber C.M.K."/>
            <person name="Emerson J.B."/>
            <person name="Anantharaman K."/>
            <person name="Thomas B.C."/>
            <person name="Malmstrom R."/>
            <person name="Stieglmeier M."/>
            <person name="Klingl A."/>
            <person name="Woyke T."/>
            <person name="Ryan C.M."/>
            <person name="Banfield J.F."/>
        </authorList>
    </citation>
    <scope>NUCLEOTIDE SEQUENCE [LARGE SCALE GENOMIC DNA]</scope>
</reference>
<gene>
    <name evidence="2" type="ORF">COU35_03805</name>
</gene>
<protein>
    <submittedName>
        <fullName evidence="2">Uncharacterized protein</fullName>
    </submittedName>
</protein>
<proteinExistence type="predicted"/>
<name>A0A2H0TPT0_9BACT</name>
<evidence type="ECO:0000256" key="1">
    <source>
        <dbReference type="SAM" id="Phobius"/>
    </source>
</evidence>
<organism evidence="2 3">
    <name type="scientific">Candidatus Magasanikbacteria bacterium CG10_big_fil_rev_8_21_14_0_10_47_10</name>
    <dbReference type="NCBI Taxonomy" id="1974652"/>
    <lineage>
        <taxon>Bacteria</taxon>
        <taxon>Candidatus Magasanikiibacteriota</taxon>
    </lineage>
</organism>
<keyword evidence="1" id="KW-0812">Transmembrane</keyword>